<proteinExistence type="predicted"/>
<dbReference type="EMBL" id="JADGKB010000109">
    <property type="protein sequence ID" value="KAJ3253451.1"/>
    <property type="molecule type" value="Genomic_DNA"/>
</dbReference>
<name>A0AAD5UBU6_9FUNG</name>
<evidence type="ECO:0000313" key="4">
    <source>
        <dbReference type="EMBL" id="KAJ3253451.1"/>
    </source>
</evidence>
<keyword evidence="2" id="KW-0812">Transmembrane</keyword>
<keyword evidence="3" id="KW-0732">Signal</keyword>
<gene>
    <name evidence="4" type="ORF">HK103_000531</name>
</gene>
<comment type="caution">
    <text evidence="4">The sequence shown here is derived from an EMBL/GenBank/DDBJ whole genome shotgun (WGS) entry which is preliminary data.</text>
</comment>
<dbReference type="Proteomes" id="UP001210925">
    <property type="component" value="Unassembled WGS sequence"/>
</dbReference>
<accession>A0AAD5UBU6</accession>
<evidence type="ECO:0000256" key="1">
    <source>
        <dbReference type="SAM" id="MobiDB-lite"/>
    </source>
</evidence>
<sequence>MGTISFLLLPSIIHATSATQLVPRSPGLFVDDTAYDRMAEFILVLLLAADLVTLAVTSKRSTRFAAIAYFVGVNIYYVIVMFIHLHVFSPSTNNALGVLASLFWWIFVTLIANGEFVQFLAIMKAVRPNQRFIIQAPRIIVTVGMFFSGLMVFMAYLSAYVQLPAIFDDLTLGNLVLCVVCIPRLFSTLWVLYEVRDIAKLADGIVRKLGKGYVRISGIQILNSLIGLVMLSPVLSDDGRFVSFIGSVADILINYAICSMLAAELSDGGNKEQISRSTPSKKVLTSGANGKD</sequence>
<evidence type="ECO:0000256" key="2">
    <source>
        <dbReference type="SAM" id="Phobius"/>
    </source>
</evidence>
<feature type="transmembrane region" description="Helical" evidence="2">
    <location>
        <begin position="138"/>
        <end position="160"/>
    </location>
</feature>
<evidence type="ECO:0000256" key="3">
    <source>
        <dbReference type="SAM" id="SignalP"/>
    </source>
</evidence>
<feature type="transmembrane region" description="Helical" evidence="2">
    <location>
        <begin position="241"/>
        <end position="263"/>
    </location>
</feature>
<dbReference type="AlphaFoldDB" id="A0AAD5UBU6"/>
<keyword evidence="2" id="KW-0472">Membrane</keyword>
<feature type="chain" id="PRO_5041897327" evidence="3">
    <location>
        <begin position="19"/>
        <end position="292"/>
    </location>
</feature>
<organism evidence="4 5">
    <name type="scientific">Boothiomyces macroporosus</name>
    <dbReference type="NCBI Taxonomy" id="261099"/>
    <lineage>
        <taxon>Eukaryota</taxon>
        <taxon>Fungi</taxon>
        <taxon>Fungi incertae sedis</taxon>
        <taxon>Chytridiomycota</taxon>
        <taxon>Chytridiomycota incertae sedis</taxon>
        <taxon>Chytridiomycetes</taxon>
        <taxon>Rhizophydiales</taxon>
        <taxon>Terramycetaceae</taxon>
        <taxon>Boothiomyces</taxon>
    </lineage>
</organism>
<keyword evidence="2" id="KW-1133">Transmembrane helix</keyword>
<feature type="transmembrane region" description="Helical" evidence="2">
    <location>
        <begin position="213"/>
        <end position="235"/>
    </location>
</feature>
<feature type="transmembrane region" description="Helical" evidence="2">
    <location>
        <begin position="103"/>
        <end position="126"/>
    </location>
</feature>
<protein>
    <submittedName>
        <fullName evidence="4">Uncharacterized protein</fullName>
    </submittedName>
</protein>
<feature type="transmembrane region" description="Helical" evidence="2">
    <location>
        <begin position="38"/>
        <end position="57"/>
    </location>
</feature>
<feature type="signal peptide" evidence="3">
    <location>
        <begin position="1"/>
        <end position="18"/>
    </location>
</feature>
<feature type="region of interest" description="Disordered" evidence="1">
    <location>
        <begin position="270"/>
        <end position="292"/>
    </location>
</feature>
<evidence type="ECO:0000313" key="5">
    <source>
        <dbReference type="Proteomes" id="UP001210925"/>
    </source>
</evidence>
<reference evidence="4" key="1">
    <citation type="submission" date="2020-05" db="EMBL/GenBank/DDBJ databases">
        <title>Phylogenomic resolution of chytrid fungi.</title>
        <authorList>
            <person name="Stajich J.E."/>
            <person name="Amses K."/>
            <person name="Simmons R."/>
            <person name="Seto K."/>
            <person name="Myers J."/>
            <person name="Bonds A."/>
            <person name="Quandt C.A."/>
            <person name="Barry K."/>
            <person name="Liu P."/>
            <person name="Grigoriev I."/>
            <person name="Longcore J.E."/>
            <person name="James T.Y."/>
        </authorList>
    </citation>
    <scope>NUCLEOTIDE SEQUENCE</scope>
    <source>
        <strain evidence="4">PLAUS21</strain>
    </source>
</reference>
<keyword evidence="5" id="KW-1185">Reference proteome</keyword>
<feature type="transmembrane region" description="Helical" evidence="2">
    <location>
        <begin position="64"/>
        <end position="83"/>
    </location>
</feature>
<feature type="transmembrane region" description="Helical" evidence="2">
    <location>
        <begin position="172"/>
        <end position="193"/>
    </location>
</feature>